<evidence type="ECO:0008006" key="3">
    <source>
        <dbReference type="Google" id="ProtNLM"/>
    </source>
</evidence>
<dbReference type="EMBL" id="DVJP01000059">
    <property type="protein sequence ID" value="HIS76947.1"/>
    <property type="molecule type" value="Genomic_DNA"/>
</dbReference>
<reference evidence="1" key="1">
    <citation type="submission" date="2020-10" db="EMBL/GenBank/DDBJ databases">
        <authorList>
            <person name="Gilroy R."/>
        </authorList>
    </citation>
    <scope>NUCLEOTIDE SEQUENCE</scope>
    <source>
        <strain evidence="1">CHK199-13235</strain>
    </source>
</reference>
<sequence length="413" mass="47408">MNLTANERQLLRDLASRYMEIASLPVQAQKRDLWKALNRSKMERPMVAIDQLPWNELNGDGFLTCKVADPFWQGIENQLRSAIYRWEHFPVDMVVEPFITIPKAITCTGYGIGVREETQATDVTSDVVSHHYINQLQTEEDLEKIKDMHFTHDEEKSKLWMEEAAQVFEGIAPILQSGGTQFHLGVWDTISTLMGVENAYIDLMDRPEFIHAIMEKFTHSVLNGIEEANKLGIVNDNTNICHCSYIYTDELLPDFGQSKGPHSENCWAFGLAQLFSSVSPAITEEFELPYVTRMAEKFGMIYYGCCDRLDDRLDIVKRIPHVKKISCSPWSHREAFAEKIGPSIIMSNKPTPALVATDSLDEEEIRKDIRRTVDAAKRNHVNLELILKDISTVRYQPQRLTRWAEIAMEEVQR</sequence>
<evidence type="ECO:0000313" key="1">
    <source>
        <dbReference type="EMBL" id="HIS76947.1"/>
    </source>
</evidence>
<gene>
    <name evidence="1" type="ORF">IAB51_09080</name>
</gene>
<dbReference type="Proteomes" id="UP000824002">
    <property type="component" value="Unassembled WGS sequence"/>
</dbReference>
<proteinExistence type="predicted"/>
<dbReference type="SUPFAM" id="SSF51726">
    <property type="entry name" value="UROD/MetE-like"/>
    <property type="match status" value="1"/>
</dbReference>
<comment type="caution">
    <text evidence="1">The sequence shown here is derived from an EMBL/GenBank/DDBJ whole genome shotgun (WGS) entry which is preliminary data.</text>
</comment>
<dbReference type="InterPro" id="IPR038071">
    <property type="entry name" value="UROD/MetE-like_sf"/>
</dbReference>
<dbReference type="AlphaFoldDB" id="A0A9D1FNT7"/>
<accession>A0A9D1FNT7</accession>
<evidence type="ECO:0000313" key="2">
    <source>
        <dbReference type="Proteomes" id="UP000824002"/>
    </source>
</evidence>
<reference evidence="1" key="2">
    <citation type="journal article" date="2021" name="PeerJ">
        <title>Extensive microbial diversity within the chicken gut microbiome revealed by metagenomics and culture.</title>
        <authorList>
            <person name="Gilroy R."/>
            <person name="Ravi A."/>
            <person name="Getino M."/>
            <person name="Pursley I."/>
            <person name="Horton D.L."/>
            <person name="Alikhan N.F."/>
            <person name="Baker D."/>
            <person name="Gharbi K."/>
            <person name="Hall N."/>
            <person name="Watson M."/>
            <person name="Adriaenssens E.M."/>
            <person name="Foster-Nyarko E."/>
            <person name="Jarju S."/>
            <person name="Secka A."/>
            <person name="Antonio M."/>
            <person name="Oren A."/>
            <person name="Chaudhuri R.R."/>
            <person name="La Ragione R."/>
            <person name="Hildebrand F."/>
            <person name="Pallen M.J."/>
        </authorList>
    </citation>
    <scope>NUCLEOTIDE SEQUENCE</scope>
    <source>
        <strain evidence="1">CHK199-13235</strain>
    </source>
</reference>
<organism evidence="1 2">
    <name type="scientific">Candidatus Merdivicinus excrementipullorum</name>
    <dbReference type="NCBI Taxonomy" id="2840867"/>
    <lineage>
        <taxon>Bacteria</taxon>
        <taxon>Bacillati</taxon>
        <taxon>Bacillota</taxon>
        <taxon>Clostridia</taxon>
        <taxon>Eubacteriales</taxon>
        <taxon>Oscillospiraceae</taxon>
        <taxon>Oscillospiraceae incertae sedis</taxon>
        <taxon>Candidatus Merdivicinus</taxon>
    </lineage>
</organism>
<dbReference type="Gene3D" id="3.20.20.210">
    <property type="match status" value="1"/>
</dbReference>
<name>A0A9D1FNT7_9FIRM</name>
<protein>
    <recommendedName>
        <fullName evidence="3">Uroporphyrinogen decarboxylase (URO-D) domain-containing protein</fullName>
    </recommendedName>
</protein>